<dbReference type="Proteomes" id="UP000008142">
    <property type="component" value="Unassembled WGS sequence"/>
</dbReference>
<sequence>MGGKLNTNQTPRSLAAVPSSVHLKKLAKLRSRENIRIRGILFFKRKDRLTCRKFFVESQGITLFQTDRVAFSVMRVRDQRIGGWFFLVLKRTMIGEAYWIRISRGAWAERMKSAWLRWV</sequence>
<accession>F0U6M8</accession>
<dbReference type="AlphaFoldDB" id="F0U6M8"/>
<evidence type="ECO:0000313" key="1">
    <source>
        <dbReference type="EMBL" id="EGC40667.1"/>
    </source>
</evidence>
<organism evidence="2">
    <name type="scientific">Ajellomyces capsulatus (strain H88)</name>
    <name type="common">Darling's disease fungus</name>
    <name type="synonym">Histoplasma capsulatum</name>
    <dbReference type="NCBI Taxonomy" id="544711"/>
    <lineage>
        <taxon>Eukaryota</taxon>
        <taxon>Fungi</taxon>
        <taxon>Dikarya</taxon>
        <taxon>Ascomycota</taxon>
        <taxon>Pezizomycotina</taxon>
        <taxon>Eurotiomycetes</taxon>
        <taxon>Eurotiomycetidae</taxon>
        <taxon>Onygenales</taxon>
        <taxon>Ajellomycetaceae</taxon>
        <taxon>Histoplasma</taxon>
    </lineage>
</organism>
<dbReference type="HOGENOM" id="CLU_2060787_0_0_1"/>
<name>F0U6M8_AJEC8</name>
<proteinExistence type="predicted"/>
<dbReference type="EMBL" id="DS990636">
    <property type="protein sequence ID" value="EGC40667.1"/>
    <property type="molecule type" value="Genomic_DNA"/>
</dbReference>
<protein>
    <submittedName>
        <fullName evidence="1">Predicted protein</fullName>
    </submittedName>
</protein>
<reference evidence="2" key="1">
    <citation type="submission" date="2008-07" db="EMBL/GenBank/DDBJ databases">
        <title>Annotation of Ajellomyces capsulatus strain H88.</title>
        <authorList>
            <person name="Champion M."/>
            <person name="Cuomo C."/>
            <person name="Ma L.-J."/>
            <person name="Henn M.R."/>
            <person name="Sil A."/>
            <person name="Goldman B."/>
            <person name="Young S.K."/>
            <person name="Kodira C.D."/>
            <person name="Zeng Q."/>
            <person name="Koehrsen M."/>
            <person name="Alvarado L."/>
            <person name="Berlin A."/>
            <person name="Borenstein D."/>
            <person name="Chen Z."/>
            <person name="Engels R."/>
            <person name="Freedman E."/>
            <person name="Gellesch M."/>
            <person name="Goldberg J."/>
            <person name="Griggs A."/>
            <person name="Gujja S."/>
            <person name="Heiman D."/>
            <person name="Hepburn T."/>
            <person name="Howarth C."/>
            <person name="Jen D."/>
            <person name="Larson L."/>
            <person name="Lewis B."/>
            <person name="Mehta T."/>
            <person name="Park D."/>
            <person name="Pearson M."/>
            <person name="Roberts A."/>
            <person name="Saif S."/>
            <person name="Shea T."/>
            <person name="Shenoy N."/>
            <person name="Sisk P."/>
            <person name="Stolte C."/>
            <person name="Sykes S."/>
            <person name="Walk T."/>
            <person name="White J."/>
            <person name="Yandava C."/>
            <person name="Klein B."/>
            <person name="McEwen J.G."/>
            <person name="Puccia R."/>
            <person name="Goldman G.H."/>
            <person name="Felipe M.S."/>
            <person name="Nino-Vega G."/>
            <person name="San-Blas G."/>
            <person name="Taylor J."/>
            <person name="Mendoza L."/>
            <person name="Galagan J."/>
            <person name="Nusbaum C."/>
            <person name="Birren B."/>
        </authorList>
    </citation>
    <scope>NUCLEOTIDE SEQUENCE [LARGE SCALE GENOMIC DNA]</scope>
    <source>
        <strain evidence="2">H88</strain>
    </source>
</reference>
<evidence type="ECO:0000313" key="2">
    <source>
        <dbReference type="Proteomes" id="UP000008142"/>
    </source>
</evidence>
<gene>
    <name evidence="1" type="ORF">HCEG_00029</name>
</gene>